<proteinExistence type="predicted"/>
<accession>A0AAV6UH19</accession>
<reference evidence="1 2" key="1">
    <citation type="journal article" date="2022" name="Nat. Ecol. Evol.">
        <title>A masculinizing supergene underlies an exaggerated male reproductive morph in a spider.</title>
        <authorList>
            <person name="Hendrickx F."/>
            <person name="De Corte Z."/>
            <person name="Sonet G."/>
            <person name="Van Belleghem S.M."/>
            <person name="Kostlbacher S."/>
            <person name="Vangestel C."/>
        </authorList>
    </citation>
    <scope>NUCLEOTIDE SEQUENCE [LARGE SCALE GENOMIC DNA]</scope>
    <source>
        <strain evidence="1">W744_W776</strain>
    </source>
</reference>
<sequence>MSFTVKNCISEMPTRNKKFKIFEIAKDDILAKKYLSAVFLAIKKYVSSIKFSTFKDNYAIVYEIDADHLHDLYNQFRDQLFLRLNEMAYEVFTVCESSFLLSPMNKIIWKNINDKKRNRNVPNAVARHKEKKNAIQKLKSILNGLKSANEETILEISRNHEQILTLGSNIQRLNQEIMIALDSLYTI</sequence>
<dbReference type="AlphaFoldDB" id="A0AAV6UH19"/>
<protein>
    <submittedName>
        <fullName evidence="1">Uncharacterized protein</fullName>
    </submittedName>
</protein>
<evidence type="ECO:0000313" key="1">
    <source>
        <dbReference type="EMBL" id="KAG8183359.1"/>
    </source>
</evidence>
<organism evidence="1 2">
    <name type="scientific">Oedothorax gibbosus</name>
    <dbReference type="NCBI Taxonomy" id="931172"/>
    <lineage>
        <taxon>Eukaryota</taxon>
        <taxon>Metazoa</taxon>
        <taxon>Ecdysozoa</taxon>
        <taxon>Arthropoda</taxon>
        <taxon>Chelicerata</taxon>
        <taxon>Arachnida</taxon>
        <taxon>Araneae</taxon>
        <taxon>Araneomorphae</taxon>
        <taxon>Entelegynae</taxon>
        <taxon>Araneoidea</taxon>
        <taxon>Linyphiidae</taxon>
        <taxon>Erigoninae</taxon>
        <taxon>Oedothorax</taxon>
    </lineage>
</organism>
<comment type="caution">
    <text evidence="1">The sequence shown here is derived from an EMBL/GenBank/DDBJ whole genome shotgun (WGS) entry which is preliminary data.</text>
</comment>
<dbReference type="EMBL" id="JAFNEN010000419">
    <property type="protein sequence ID" value="KAG8183359.1"/>
    <property type="molecule type" value="Genomic_DNA"/>
</dbReference>
<dbReference type="Proteomes" id="UP000827092">
    <property type="component" value="Unassembled WGS sequence"/>
</dbReference>
<evidence type="ECO:0000313" key="2">
    <source>
        <dbReference type="Proteomes" id="UP000827092"/>
    </source>
</evidence>
<keyword evidence="2" id="KW-1185">Reference proteome</keyword>
<gene>
    <name evidence="1" type="ORF">JTE90_008262</name>
</gene>
<name>A0AAV6UH19_9ARAC</name>